<accession>A0A2A6B4J6</accession>
<organism evidence="2 3">
    <name type="scientific">Pristionchus pacificus</name>
    <name type="common">Parasitic nematode worm</name>
    <dbReference type="NCBI Taxonomy" id="54126"/>
    <lineage>
        <taxon>Eukaryota</taxon>
        <taxon>Metazoa</taxon>
        <taxon>Ecdysozoa</taxon>
        <taxon>Nematoda</taxon>
        <taxon>Chromadorea</taxon>
        <taxon>Rhabditida</taxon>
        <taxon>Rhabditina</taxon>
        <taxon>Diplogasteromorpha</taxon>
        <taxon>Diplogasteroidea</taxon>
        <taxon>Neodiplogasteridae</taxon>
        <taxon>Pristionchus</taxon>
    </lineage>
</organism>
<proteinExistence type="predicted"/>
<reference evidence="3" key="1">
    <citation type="journal article" date="2008" name="Nat. Genet.">
        <title>The Pristionchus pacificus genome provides a unique perspective on nematode lifestyle and parasitism.</title>
        <authorList>
            <person name="Dieterich C."/>
            <person name="Clifton S.W."/>
            <person name="Schuster L.N."/>
            <person name="Chinwalla A."/>
            <person name="Delehaunty K."/>
            <person name="Dinkelacker I."/>
            <person name="Fulton L."/>
            <person name="Fulton R."/>
            <person name="Godfrey J."/>
            <person name="Minx P."/>
            <person name="Mitreva M."/>
            <person name="Roeseler W."/>
            <person name="Tian H."/>
            <person name="Witte H."/>
            <person name="Yang S.P."/>
            <person name="Wilson R.K."/>
            <person name="Sommer R.J."/>
        </authorList>
    </citation>
    <scope>NUCLEOTIDE SEQUENCE [LARGE SCALE GENOMIC DNA]</scope>
    <source>
        <strain evidence="3">PS312</strain>
    </source>
</reference>
<evidence type="ECO:0000256" key="1">
    <source>
        <dbReference type="SAM" id="MobiDB-lite"/>
    </source>
</evidence>
<dbReference type="EnsemblMetazoa" id="PPA33902.1">
    <property type="protein sequence ID" value="PPA33902.1"/>
    <property type="gene ID" value="WBGene00272271"/>
</dbReference>
<sequence length="165" mass="18577">MIGRNLPRRRNQMPTVGARRKAALKRPPFKPMKSLPKGVIGIELLRVTIIETPGLTVDRVAIVNCNLRKGKLPIRSMDSRDVTVSVRLLTPHSTPSTAACNLLKIARYLSHHEQIEIPRMEQLAAEIFRLVLAAAPDWKQTFRKMTAHGIPTRATTVLGQDIYER</sequence>
<keyword evidence="3" id="KW-1185">Reference proteome</keyword>
<dbReference type="Proteomes" id="UP000005239">
    <property type="component" value="Unassembled WGS sequence"/>
</dbReference>
<name>A0A2A6B4J6_PRIPA</name>
<gene>
    <name evidence="2" type="primary">WBGene00272271</name>
</gene>
<accession>A0A8R1YK68</accession>
<feature type="region of interest" description="Disordered" evidence="1">
    <location>
        <begin position="1"/>
        <end position="24"/>
    </location>
</feature>
<feature type="compositionally biased region" description="Basic residues" evidence="1">
    <location>
        <begin position="1"/>
        <end position="11"/>
    </location>
</feature>
<evidence type="ECO:0000313" key="3">
    <source>
        <dbReference type="Proteomes" id="UP000005239"/>
    </source>
</evidence>
<reference evidence="2" key="2">
    <citation type="submission" date="2022-06" db="UniProtKB">
        <authorList>
            <consortium name="EnsemblMetazoa"/>
        </authorList>
    </citation>
    <scope>IDENTIFICATION</scope>
    <source>
        <strain evidence="2">PS312</strain>
    </source>
</reference>
<dbReference type="AlphaFoldDB" id="A0A2A6B4J6"/>
<evidence type="ECO:0000313" key="2">
    <source>
        <dbReference type="EnsemblMetazoa" id="PPA33902.1"/>
    </source>
</evidence>
<protein>
    <submittedName>
        <fullName evidence="2">Uncharacterized protein</fullName>
    </submittedName>
</protein>